<reference evidence="2" key="1">
    <citation type="submission" date="2020-10" db="EMBL/GenBank/DDBJ databases">
        <authorList>
            <person name="Gilroy R."/>
        </authorList>
    </citation>
    <scope>NUCLEOTIDE SEQUENCE</scope>
    <source>
        <strain evidence="2">10406</strain>
    </source>
</reference>
<feature type="domain" description="AAA+ ATPase" evidence="1">
    <location>
        <begin position="163"/>
        <end position="293"/>
    </location>
</feature>
<gene>
    <name evidence="2" type="ORF">IAC73_02000</name>
</gene>
<evidence type="ECO:0000313" key="2">
    <source>
        <dbReference type="EMBL" id="HIU98599.1"/>
    </source>
</evidence>
<keyword evidence="2" id="KW-0547">Nucleotide-binding</keyword>
<dbReference type="Gene3D" id="3.40.50.300">
    <property type="entry name" value="P-loop containing nucleotide triphosphate hydrolases"/>
    <property type="match status" value="1"/>
</dbReference>
<keyword evidence="2" id="KW-0067">ATP-binding</keyword>
<dbReference type="InterPro" id="IPR003593">
    <property type="entry name" value="AAA+_ATPase"/>
</dbReference>
<proteinExistence type="predicted"/>
<dbReference type="AlphaFoldDB" id="A0A9D1SVV1"/>
<reference evidence="2" key="2">
    <citation type="journal article" date="2021" name="PeerJ">
        <title>Extensive microbial diversity within the chicken gut microbiome revealed by metagenomics and culture.</title>
        <authorList>
            <person name="Gilroy R."/>
            <person name="Ravi A."/>
            <person name="Getino M."/>
            <person name="Pursley I."/>
            <person name="Horton D.L."/>
            <person name="Alikhan N.F."/>
            <person name="Baker D."/>
            <person name="Gharbi K."/>
            <person name="Hall N."/>
            <person name="Watson M."/>
            <person name="Adriaenssens E.M."/>
            <person name="Foster-Nyarko E."/>
            <person name="Jarju S."/>
            <person name="Secka A."/>
            <person name="Antonio M."/>
            <person name="Oren A."/>
            <person name="Chaudhuri R.R."/>
            <person name="La Ragione R."/>
            <person name="Hildebrand F."/>
            <person name="Pallen M.J."/>
        </authorList>
    </citation>
    <scope>NUCLEOTIDE SEQUENCE</scope>
    <source>
        <strain evidence="2">10406</strain>
    </source>
</reference>
<dbReference type="Pfam" id="PF01695">
    <property type="entry name" value="IstB_IS21"/>
    <property type="match status" value="1"/>
</dbReference>
<dbReference type="InterPro" id="IPR027417">
    <property type="entry name" value="P-loop_NTPase"/>
</dbReference>
<name>A0A9D1SVV1_9FIRM</name>
<protein>
    <submittedName>
        <fullName evidence="2">ATP-binding protein</fullName>
    </submittedName>
</protein>
<dbReference type="GO" id="GO:0005524">
    <property type="term" value="F:ATP binding"/>
    <property type="evidence" value="ECO:0007669"/>
    <property type="project" value="UniProtKB-KW"/>
</dbReference>
<dbReference type="InterPro" id="IPR002611">
    <property type="entry name" value="IstB_ATP-bd"/>
</dbReference>
<dbReference type="SMART" id="SM00382">
    <property type="entry name" value="AAA"/>
    <property type="match status" value="1"/>
</dbReference>
<dbReference type="PANTHER" id="PTHR30050:SF4">
    <property type="entry name" value="ATP-BINDING PROTEIN RV3427C IN INSERTION SEQUENCE-RELATED"/>
    <property type="match status" value="1"/>
</dbReference>
<dbReference type="EMBL" id="DVOE01000027">
    <property type="protein sequence ID" value="HIU98599.1"/>
    <property type="molecule type" value="Genomic_DNA"/>
</dbReference>
<sequence>MRERILRAALAAGEDRKAAAAMRADEARTRALAVPEIARANSAYREAVYGAALTRTPLSDEKKRSLRKAYTDALAAHGFSESDFEPAPACPVCGGSGIRGGAPCECIREDYMALLQKECGLDADGYALEDFDAAKIPDPEQGKLLGALYSAMQGLVAKYPDVNRRIIVFSGGTGTGKTVIAEAMARQMLRKGLPALFMSAMSLDRLMLTVHTARTPEDRAALDDAMSADMLVIDDLGTEPRYRNVTCEYLLLLLSERARSGLVTVITTNLSPDRILARYNERIYSRMYDKRHALAVSLGGGDMRGM</sequence>
<organism evidence="2 3">
    <name type="scientific">Candidatus Limadaptatus stercoripullorum</name>
    <dbReference type="NCBI Taxonomy" id="2840846"/>
    <lineage>
        <taxon>Bacteria</taxon>
        <taxon>Bacillati</taxon>
        <taxon>Bacillota</taxon>
        <taxon>Clostridia</taxon>
        <taxon>Eubacteriales</taxon>
        <taxon>Candidatus Limadaptatus</taxon>
    </lineage>
</organism>
<dbReference type="SUPFAM" id="SSF52540">
    <property type="entry name" value="P-loop containing nucleoside triphosphate hydrolases"/>
    <property type="match status" value="1"/>
</dbReference>
<dbReference type="GO" id="GO:0006260">
    <property type="term" value="P:DNA replication"/>
    <property type="evidence" value="ECO:0007669"/>
    <property type="project" value="TreeGrafter"/>
</dbReference>
<dbReference type="Proteomes" id="UP000886857">
    <property type="component" value="Unassembled WGS sequence"/>
</dbReference>
<evidence type="ECO:0000259" key="1">
    <source>
        <dbReference type="SMART" id="SM00382"/>
    </source>
</evidence>
<dbReference type="PANTHER" id="PTHR30050">
    <property type="entry name" value="CHROMOSOMAL REPLICATION INITIATOR PROTEIN DNAA"/>
    <property type="match status" value="1"/>
</dbReference>
<comment type="caution">
    <text evidence="2">The sequence shown here is derived from an EMBL/GenBank/DDBJ whole genome shotgun (WGS) entry which is preliminary data.</text>
</comment>
<accession>A0A9D1SVV1</accession>
<dbReference type="CDD" id="cd00009">
    <property type="entry name" value="AAA"/>
    <property type="match status" value="1"/>
</dbReference>
<evidence type="ECO:0000313" key="3">
    <source>
        <dbReference type="Proteomes" id="UP000886857"/>
    </source>
</evidence>